<protein>
    <submittedName>
        <fullName evidence="3">Restriction endonuclease subunit R</fullName>
    </submittedName>
</protein>
<dbReference type="Pfam" id="PF08463">
    <property type="entry name" value="EcoEI_R_C"/>
    <property type="match status" value="1"/>
</dbReference>
<dbReference type="InterPro" id="IPR027417">
    <property type="entry name" value="P-loop_NTPase"/>
</dbReference>
<feature type="region of interest" description="Disordered" evidence="1">
    <location>
        <begin position="586"/>
        <end position="607"/>
    </location>
</feature>
<evidence type="ECO:0000313" key="4">
    <source>
        <dbReference type="Proteomes" id="UP000298213"/>
    </source>
</evidence>
<keyword evidence="4" id="KW-1185">Reference proteome</keyword>
<name>A0A4Y8ZKR4_9SPHN</name>
<dbReference type="SUPFAM" id="SSF52540">
    <property type="entry name" value="P-loop containing nucleoside triphosphate hydrolases"/>
    <property type="match status" value="1"/>
</dbReference>
<dbReference type="InterPro" id="IPR050742">
    <property type="entry name" value="Helicase_Restrict-Modif_Enz"/>
</dbReference>
<dbReference type="GO" id="GO:0006304">
    <property type="term" value="P:DNA modification"/>
    <property type="evidence" value="ECO:0007669"/>
    <property type="project" value="InterPro"/>
</dbReference>
<comment type="caution">
    <text evidence="3">The sequence shown here is derived from an EMBL/GenBank/DDBJ whole genome shotgun (WGS) entry which is preliminary data.</text>
</comment>
<evidence type="ECO:0000256" key="1">
    <source>
        <dbReference type="SAM" id="MobiDB-lite"/>
    </source>
</evidence>
<dbReference type="SMART" id="SM00487">
    <property type="entry name" value="DEXDc"/>
    <property type="match status" value="1"/>
</dbReference>
<keyword evidence="3" id="KW-0378">Hydrolase</keyword>
<evidence type="ECO:0000259" key="2">
    <source>
        <dbReference type="PROSITE" id="PS51192"/>
    </source>
</evidence>
<dbReference type="PANTHER" id="PTHR47396">
    <property type="entry name" value="TYPE I RESTRICTION ENZYME ECOKI R PROTEIN"/>
    <property type="match status" value="1"/>
</dbReference>
<dbReference type="Proteomes" id="UP000298213">
    <property type="component" value="Unassembled WGS sequence"/>
</dbReference>
<dbReference type="Gene3D" id="3.40.50.300">
    <property type="entry name" value="P-loop containing nucleotide triphosphate hydrolases"/>
    <property type="match status" value="2"/>
</dbReference>
<dbReference type="OrthoDB" id="9803459at2"/>
<dbReference type="InterPro" id="IPR013670">
    <property type="entry name" value="EcoEI_R_C_dom"/>
</dbReference>
<dbReference type="RefSeq" id="WP_135090160.1">
    <property type="nucleotide sequence ID" value="NZ_SPDV01000064.1"/>
</dbReference>
<dbReference type="GO" id="GO:0005524">
    <property type="term" value="F:ATP binding"/>
    <property type="evidence" value="ECO:0007669"/>
    <property type="project" value="InterPro"/>
</dbReference>
<dbReference type="PANTHER" id="PTHR47396:SF1">
    <property type="entry name" value="ATP-DEPENDENT HELICASE IRC3-RELATED"/>
    <property type="match status" value="1"/>
</dbReference>
<dbReference type="InterPro" id="IPR006935">
    <property type="entry name" value="Helicase/UvrB_N"/>
</dbReference>
<dbReference type="Gene3D" id="3.90.1570.30">
    <property type="match status" value="1"/>
</dbReference>
<keyword evidence="3" id="KW-0540">Nuclease</keyword>
<reference evidence="3 4" key="1">
    <citation type="submission" date="2019-03" db="EMBL/GenBank/DDBJ databases">
        <title>Genome sequence of Sphingomonas sp. 17J27-24.</title>
        <authorList>
            <person name="Kim M."/>
            <person name="Maeng S."/>
            <person name="Sathiyaraj S."/>
        </authorList>
    </citation>
    <scope>NUCLEOTIDE SEQUENCE [LARGE SCALE GENOMIC DNA]</scope>
    <source>
        <strain evidence="3 4">17J27-24</strain>
    </source>
</reference>
<dbReference type="InterPro" id="IPR014001">
    <property type="entry name" value="Helicase_ATP-bd"/>
</dbReference>
<dbReference type="GO" id="GO:0016787">
    <property type="term" value="F:hydrolase activity"/>
    <property type="evidence" value="ECO:0007669"/>
    <property type="project" value="InterPro"/>
</dbReference>
<evidence type="ECO:0000313" key="3">
    <source>
        <dbReference type="EMBL" id="TFI56610.1"/>
    </source>
</evidence>
<sequence length="799" mass="89129">MPYNEADTRANLIDPALAKCGWTADHIRREKTKARVEIDTIEGKAKRRGDGRVDYLLRYRLNPGTQPVALALIEAKAESKTPGHGLQQAKDYLDRHNVPFVFSSNGHLFVEYDDFTGVTSEPKPLTQFPTPEELRARFEAGKGFKLDAPEAKPLLTPYRGGEGQRRYYQDAAIRAVFEKMARGEKRALLTLATGTGKTFIATNLLHRIAEAGQLTRALFLCDRDELRKQGLLAMTSQFGSDAAEVYRRGGRNNAANARVHVATYQTLGVDSDADTASFLREFYPENYFSHIVIDECHRSAWNQWFQVLERNPDAVHIGLTATPRKLDIEASDDEVEEDRRRIADNVAYFGEPVYSYDIAQGIEDGYLAACEIVRRDVFIEEQAQHEAVTGLGRRELADKTLTYRHSGDAVGADSAKPHYDASQFESEITIPERTRRMAQDLFDNLLATGGPEQKTIIFCHRDDHAGETATALNNIYAKWCTDNGQKRVANFAFKCTAEAGGQSLIPDFKGAARSHFIACTVDLLTTGVDVPALRNVVFFRYMKSPISFYQMLGRGTRIDETTGKLMFRAYDYTDATRLLGEEFKSRAPTVGNPTKTTVPGGDDGDDHEPLPTVIVVEGLSVRIEDAGRYVLMQQDGRDIRMPIAEYREKMAAELRAEAPDADAFRQIWIEPPRRRTLIDSLLGKGFAPRVIQHVDGLTAYDEYDVLASAAYEATPRTRDDRAARFALDNGTWLGPMPADSRAAILALTQQFARGGTEELETREVLQTPAVARVGGLAALRKVGEPSQVLRQTRERLFAA</sequence>
<gene>
    <name evidence="3" type="ORF">E2493_19305</name>
</gene>
<dbReference type="AlphaFoldDB" id="A0A4Y8ZKR4"/>
<dbReference type="Pfam" id="PF04851">
    <property type="entry name" value="ResIII"/>
    <property type="match status" value="1"/>
</dbReference>
<accession>A0A4Y8ZKR4</accession>
<dbReference type="GO" id="GO:0004519">
    <property type="term" value="F:endonuclease activity"/>
    <property type="evidence" value="ECO:0007669"/>
    <property type="project" value="UniProtKB-KW"/>
</dbReference>
<dbReference type="GO" id="GO:0005829">
    <property type="term" value="C:cytosol"/>
    <property type="evidence" value="ECO:0007669"/>
    <property type="project" value="TreeGrafter"/>
</dbReference>
<dbReference type="GO" id="GO:0003677">
    <property type="term" value="F:DNA binding"/>
    <property type="evidence" value="ECO:0007669"/>
    <property type="project" value="InterPro"/>
</dbReference>
<dbReference type="EMBL" id="SPDV01000064">
    <property type="protein sequence ID" value="TFI56610.1"/>
    <property type="molecule type" value="Genomic_DNA"/>
</dbReference>
<dbReference type="Pfam" id="PF00271">
    <property type="entry name" value="Helicase_C"/>
    <property type="match status" value="1"/>
</dbReference>
<proteinExistence type="predicted"/>
<dbReference type="InterPro" id="IPR001650">
    <property type="entry name" value="Helicase_C-like"/>
</dbReference>
<dbReference type="PROSITE" id="PS51192">
    <property type="entry name" value="HELICASE_ATP_BIND_1"/>
    <property type="match status" value="1"/>
</dbReference>
<keyword evidence="3" id="KW-0255">Endonuclease</keyword>
<organism evidence="3 4">
    <name type="scientific">Sphingomonas parva</name>
    <dbReference type="NCBI Taxonomy" id="2555898"/>
    <lineage>
        <taxon>Bacteria</taxon>
        <taxon>Pseudomonadati</taxon>
        <taxon>Pseudomonadota</taxon>
        <taxon>Alphaproteobacteria</taxon>
        <taxon>Sphingomonadales</taxon>
        <taxon>Sphingomonadaceae</taxon>
        <taxon>Sphingomonas</taxon>
    </lineage>
</organism>
<feature type="domain" description="Helicase ATP-binding" evidence="2">
    <location>
        <begin position="178"/>
        <end position="341"/>
    </location>
</feature>